<dbReference type="SUPFAM" id="SSF51735">
    <property type="entry name" value="NAD(P)-binding Rossmann-fold domains"/>
    <property type="match status" value="1"/>
</dbReference>
<evidence type="ECO:0000256" key="8">
    <source>
        <dbReference type="ARBA" id="ARBA00023002"/>
    </source>
</evidence>
<dbReference type="EMBL" id="CP013187">
    <property type="protein sequence ID" value="ALO43809.1"/>
    <property type="molecule type" value="Genomic_DNA"/>
</dbReference>
<dbReference type="AlphaFoldDB" id="A0A0S2K663"/>
<keyword evidence="15" id="KW-1185">Reference proteome</keyword>
<dbReference type="InterPro" id="IPR036291">
    <property type="entry name" value="NAD(P)-bd_dom_sf"/>
</dbReference>
<evidence type="ECO:0000313" key="15">
    <source>
        <dbReference type="Proteomes" id="UP000061457"/>
    </source>
</evidence>
<dbReference type="PANTHER" id="PTHR21708">
    <property type="entry name" value="PROBABLE 2-DEHYDROPANTOATE 2-REDUCTASE"/>
    <property type="match status" value="1"/>
</dbReference>
<dbReference type="KEGG" id="pphe:PP2015_3334"/>
<dbReference type="Pfam" id="PF02558">
    <property type="entry name" value="ApbA"/>
    <property type="match status" value="1"/>
</dbReference>
<dbReference type="Pfam" id="PF08546">
    <property type="entry name" value="ApbA_C"/>
    <property type="match status" value="1"/>
</dbReference>
<keyword evidence="6 11" id="KW-0566">Pantothenate biosynthesis</keyword>
<dbReference type="NCBIfam" id="TIGR00745">
    <property type="entry name" value="apbA_panE"/>
    <property type="match status" value="1"/>
</dbReference>
<comment type="similarity">
    <text evidence="3 11">Belongs to the ketopantoate reductase family.</text>
</comment>
<evidence type="ECO:0000256" key="9">
    <source>
        <dbReference type="ARBA" id="ARBA00032024"/>
    </source>
</evidence>
<dbReference type="Gene3D" id="1.10.1040.10">
    <property type="entry name" value="N-(1-d-carboxylethyl)-l-norvaline Dehydrogenase, domain 2"/>
    <property type="match status" value="1"/>
</dbReference>
<dbReference type="InterPro" id="IPR003710">
    <property type="entry name" value="ApbA"/>
</dbReference>
<feature type="domain" description="Ketopantoate reductase C-terminal" evidence="13">
    <location>
        <begin position="179"/>
        <end position="300"/>
    </location>
</feature>
<accession>A0A0S2K663</accession>
<keyword evidence="7 11" id="KW-0521">NADP</keyword>
<evidence type="ECO:0000313" key="14">
    <source>
        <dbReference type="EMBL" id="ALO43809.1"/>
    </source>
</evidence>
<dbReference type="InterPro" id="IPR051402">
    <property type="entry name" value="KPR-Related"/>
</dbReference>
<gene>
    <name evidence="14" type="ORF">PP2015_3334</name>
</gene>
<dbReference type="RefSeq" id="WP_058031447.1">
    <property type="nucleotide sequence ID" value="NZ_CP013187.1"/>
</dbReference>
<evidence type="ECO:0000259" key="12">
    <source>
        <dbReference type="Pfam" id="PF02558"/>
    </source>
</evidence>
<dbReference type="GO" id="GO:0008677">
    <property type="term" value="F:2-dehydropantoate 2-reductase activity"/>
    <property type="evidence" value="ECO:0007669"/>
    <property type="project" value="UniProtKB-EC"/>
</dbReference>
<dbReference type="Gene3D" id="3.40.50.720">
    <property type="entry name" value="NAD(P)-binding Rossmann-like Domain"/>
    <property type="match status" value="1"/>
</dbReference>
<dbReference type="EC" id="1.1.1.169" evidence="4 11"/>
<protein>
    <recommendedName>
        <fullName evidence="5 11">2-dehydropantoate 2-reductase</fullName>
        <ecNumber evidence="4 11">1.1.1.169</ecNumber>
    </recommendedName>
    <alternativeName>
        <fullName evidence="9 11">Ketopantoate reductase</fullName>
    </alternativeName>
</protein>
<comment type="pathway">
    <text evidence="2 11">Cofactor biosynthesis; (R)-pantothenate biosynthesis; (R)-pantoate from 3-methyl-2-oxobutanoate: step 2/2.</text>
</comment>
<dbReference type="Proteomes" id="UP000061457">
    <property type="component" value="Chromosome I"/>
</dbReference>
<evidence type="ECO:0000256" key="7">
    <source>
        <dbReference type="ARBA" id="ARBA00022857"/>
    </source>
</evidence>
<feature type="domain" description="Ketopantoate reductase N-terminal" evidence="12">
    <location>
        <begin position="3"/>
        <end position="148"/>
    </location>
</feature>
<dbReference type="GO" id="GO:0005737">
    <property type="term" value="C:cytoplasm"/>
    <property type="evidence" value="ECO:0007669"/>
    <property type="project" value="TreeGrafter"/>
</dbReference>
<evidence type="ECO:0000256" key="3">
    <source>
        <dbReference type="ARBA" id="ARBA00007870"/>
    </source>
</evidence>
<evidence type="ECO:0000256" key="1">
    <source>
        <dbReference type="ARBA" id="ARBA00002919"/>
    </source>
</evidence>
<evidence type="ECO:0000256" key="11">
    <source>
        <dbReference type="RuleBase" id="RU362068"/>
    </source>
</evidence>
<evidence type="ECO:0000256" key="5">
    <source>
        <dbReference type="ARBA" id="ARBA00019465"/>
    </source>
</evidence>
<dbReference type="InterPro" id="IPR013752">
    <property type="entry name" value="KPA_reductase"/>
</dbReference>
<comment type="function">
    <text evidence="1 11">Catalyzes the NADPH-dependent reduction of ketopantoate into pantoic acid.</text>
</comment>
<dbReference type="SUPFAM" id="SSF48179">
    <property type="entry name" value="6-phosphogluconate dehydrogenase C-terminal domain-like"/>
    <property type="match status" value="1"/>
</dbReference>
<dbReference type="PANTHER" id="PTHR21708:SF26">
    <property type="entry name" value="2-DEHYDROPANTOATE 2-REDUCTASE"/>
    <property type="match status" value="1"/>
</dbReference>
<dbReference type="OrthoDB" id="9812921at2"/>
<evidence type="ECO:0000259" key="13">
    <source>
        <dbReference type="Pfam" id="PF08546"/>
    </source>
</evidence>
<evidence type="ECO:0000256" key="10">
    <source>
        <dbReference type="ARBA" id="ARBA00048793"/>
    </source>
</evidence>
<dbReference type="InterPro" id="IPR013332">
    <property type="entry name" value="KPR_N"/>
</dbReference>
<keyword evidence="8 11" id="KW-0560">Oxidoreductase</keyword>
<comment type="catalytic activity">
    <reaction evidence="10 11">
        <text>(R)-pantoate + NADP(+) = 2-dehydropantoate + NADPH + H(+)</text>
        <dbReference type="Rhea" id="RHEA:16233"/>
        <dbReference type="ChEBI" id="CHEBI:11561"/>
        <dbReference type="ChEBI" id="CHEBI:15378"/>
        <dbReference type="ChEBI" id="CHEBI:15980"/>
        <dbReference type="ChEBI" id="CHEBI:57783"/>
        <dbReference type="ChEBI" id="CHEBI:58349"/>
        <dbReference type="EC" id="1.1.1.169"/>
    </reaction>
</comment>
<dbReference type="PATRIC" id="fig|161398.10.peg.3398"/>
<dbReference type="UniPathway" id="UPA00028">
    <property type="reaction ID" value="UER00004"/>
</dbReference>
<dbReference type="FunFam" id="3.40.50.720:FF:000307">
    <property type="entry name" value="2-dehydropantoate 2-reductase"/>
    <property type="match status" value="1"/>
</dbReference>
<evidence type="ECO:0000256" key="6">
    <source>
        <dbReference type="ARBA" id="ARBA00022655"/>
    </source>
</evidence>
<dbReference type="InterPro" id="IPR013328">
    <property type="entry name" value="6PGD_dom2"/>
</dbReference>
<sequence length="305" mass="33980">MNVLIVGCGGIGGYFGARLIEAGTKVTFLTREKTQQRLQGEGLKLFSVRGDVFVSVDAITKASLKQPYDLILLTCKTYDLPQCLKDCEAAVNDKTYILPMLNGFGHYQQIQDAYPKARLLHGYCNVSAARESNGHIRHYNSIHEMTIGIPSAYSEDERVNALIEQLKLANFNLRVSKAIQQELWEKFVFINALAGVTTLLRGTVGDVVETQYGAQTASAIIDECQTVAKAHGYAIRPRSNKITRDACKQKNSPLSASMLKDIQNNHEIELNLISELCNFAEQKSIKLPLMNAVHSQLEVYQNQLR</sequence>
<evidence type="ECO:0000256" key="2">
    <source>
        <dbReference type="ARBA" id="ARBA00004994"/>
    </source>
</evidence>
<name>A0A0S2K663_9GAMM</name>
<reference evidence="14 15" key="1">
    <citation type="submission" date="2015-11" db="EMBL/GenBank/DDBJ databases">
        <authorList>
            <person name="Zhang Y."/>
            <person name="Guo Z."/>
        </authorList>
    </citation>
    <scope>NUCLEOTIDE SEQUENCE [LARGE SCALE GENOMIC DNA]</scope>
    <source>
        <strain evidence="14 15">KCTC 12086</strain>
    </source>
</reference>
<evidence type="ECO:0000256" key="4">
    <source>
        <dbReference type="ARBA" id="ARBA00013014"/>
    </source>
</evidence>
<dbReference type="STRING" id="161398.PP2015_3334"/>
<dbReference type="InterPro" id="IPR008927">
    <property type="entry name" value="6-PGluconate_DH-like_C_sf"/>
</dbReference>
<proteinExistence type="inferred from homology"/>
<organism evidence="14 15">
    <name type="scientific">Pseudoalteromonas phenolica</name>
    <dbReference type="NCBI Taxonomy" id="161398"/>
    <lineage>
        <taxon>Bacteria</taxon>
        <taxon>Pseudomonadati</taxon>
        <taxon>Pseudomonadota</taxon>
        <taxon>Gammaproteobacteria</taxon>
        <taxon>Alteromonadales</taxon>
        <taxon>Pseudoalteromonadaceae</taxon>
        <taxon>Pseudoalteromonas</taxon>
    </lineage>
</organism>
<dbReference type="GO" id="GO:0015940">
    <property type="term" value="P:pantothenate biosynthetic process"/>
    <property type="evidence" value="ECO:0007669"/>
    <property type="project" value="UniProtKB-UniPathway"/>
</dbReference>